<evidence type="ECO:0000313" key="2">
    <source>
        <dbReference type="RefSeq" id="XP_075112340.1"/>
    </source>
</evidence>
<reference evidence="1" key="1">
    <citation type="journal article" date="2014" name="Nat. Commun.">
        <title>The tobacco genome sequence and its comparison with those of tomato and potato.</title>
        <authorList>
            <person name="Sierro N."/>
            <person name="Battey J.N."/>
            <person name="Ouadi S."/>
            <person name="Bakaher N."/>
            <person name="Bovet L."/>
            <person name="Willig A."/>
            <person name="Goepfert S."/>
            <person name="Peitsch M.C."/>
            <person name="Ivanov N.V."/>
        </authorList>
    </citation>
    <scope>NUCLEOTIDE SEQUENCE [LARGE SCALE GENOMIC DNA]</scope>
</reference>
<evidence type="ECO:0000313" key="1">
    <source>
        <dbReference type="Proteomes" id="UP000790787"/>
    </source>
</evidence>
<dbReference type="Proteomes" id="UP000790787">
    <property type="component" value="Chromosome 6"/>
</dbReference>
<name>A0AC58US69_TOBAC</name>
<accession>A0AC58US69</accession>
<keyword evidence="1" id="KW-1185">Reference proteome</keyword>
<proteinExistence type="predicted"/>
<dbReference type="RefSeq" id="XP_075112340.1">
    <property type="nucleotide sequence ID" value="XM_075256239.1"/>
</dbReference>
<gene>
    <name evidence="2" type="primary">LOC142182196</name>
</gene>
<reference evidence="2" key="2">
    <citation type="submission" date="2025-08" db="UniProtKB">
        <authorList>
            <consortium name="RefSeq"/>
        </authorList>
    </citation>
    <scope>IDENTIFICATION</scope>
    <source>
        <tissue evidence="2">Leaf</tissue>
    </source>
</reference>
<sequence length="681" mass="77147">MGDTSTPQIDHRHPLYLQPSDTPGAILIDIKLTGLENYGLWSRSTRLALLGKNKLGFIEGTCVKSLYKGELADLWEQCNAVVLSWIGRCVSQELLSSIVYASNAVKVWAEFKERFGKSNLTRFYYLWTQIGTLTQVNEAYALVIQEESQRALGVLDMNKEPLTMLAGRGQMIKEKGTGGFKTYANNATVEGNNSVEGHSFTESQSQGHYFIEEYMQFVDLLNKSSARDCKVNMAGASHHITTCKEKLVDINKLGGQEGRKIQSLSSGKLMGIGRETNGLYILREAIKLIKNQFGMNVKVVRSNSGTKFFNSKCSALFSGLGIIHQSSFPYTPQQNSIVERKHRHILKVARALRIQSLVPIRFWGKCIRTAVYLINKLPTTVLKGKSPYETLHGKAPKLEHLRVFRCLCYASVLPREDKFAAKIKRTLFMGYLETRKGYRLYDLESKSFLVSKDVSFRETIFPFKERTYGYNEDDDPFLLDPTPIESMTSATPEEGPQITNSDDGQDIVSDTSSEGTHLENTTDVEENLANYEIVTNEQDAREQTVDQNSGEQLEELAAGDQYDNQELTRGRPSRISKPPTWLKDYVIGKKTSAFYQYPINAHISYDHLLESYQSHIGLVLTVAEPRNFKEASQDEKWIEAMRQKILHWRTTTPGKLLISQYANKLWDLNGYIKLSTKSMEK</sequence>
<organism evidence="1 2">
    <name type="scientific">Nicotiana tabacum</name>
    <name type="common">Common tobacco</name>
    <dbReference type="NCBI Taxonomy" id="4097"/>
    <lineage>
        <taxon>Eukaryota</taxon>
        <taxon>Viridiplantae</taxon>
        <taxon>Streptophyta</taxon>
        <taxon>Embryophyta</taxon>
        <taxon>Tracheophyta</taxon>
        <taxon>Spermatophyta</taxon>
        <taxon>Magnoliopsida</taxon>
        <taxon>eudicotyledons</taxon>
        <taxon>Gunneridae</taxon>
        <taxon>Pentapetalae</taxon>
        <taxon>asterids</taxon>
        <taxon>lamiids</taxon>
        <taxon>Solanales</taxon>
        <taxon>Solanaceae</taxon>
        <taxon>Nicotianoideae</taxon>
        <taxon>Nicotianeae</taxon>
        <taxon>Nicotiana</taxon>
    </lineage>
</organism>
<protein>
    <submittedName>
        <fullName evidence="2">Uncharacterized protein LOC142182196</fullName>
    </submittedName>
</protein>